<dbReference type="EMBL" id="BOQT01000012">
    <property type="protein sequence ID" value="GIN22025.1"/>
    <property type="molecule type" value="Genomic_DNA"/>
</dbReference>
<sequence length="62" mass="7152">MNNKMQFNWVRWLLISILVSSIICLIIVYQKGYIPEFHSAMSMPFAIIVGLTTIAVAIYEKM</sequence>
<protein>
    <submittedName>
        <fullName evidence="2">Uncharacterized protein</fullName>
    </submittedName>
</protein>
<feature type="transmembrane region" description="Helical" evidence="1">
    <location>
        <begin position="12"/>
        <end position="29"/>
    </location>
</feature>
<keyword evidence="3" id="KW-1185">Reference proteome</keyword>
<keyword evidence="1" id="KW-1133">Transmembrane helix</keyword>
<evidence type="ECO:0000313" key="3">
    <source>
        <dbReference type="Proteomes" id="UP000680279"/>
    </source>
</evidence>
<dbReference type="Proteomes" id="UP000680279">
    <property type="component" value="Unassembled WGS sequence"/>
</dbReference>
<proteinExistence type="predicted"/>
<comment type="caution">
    <text evidence="2">The sequence shown here is derived from an EMBL/GenBank/DDBJ whole genome shotgun (WGS) entry which is preliminary data.</text>
</comment>
<keyword evidence="1" id="KW-0812">Transmembrane</keyword>
<reference evidence="2 3" key="1">
    <citation type="submission" date="2021-03" db="EMBL/GenBank/DDBJ databases">
        <title>Antimicrobial resistance genes in bacteria isolated from Japanese honey, and their potential for conferring macrolide and lincosamide resistance in the American foulbrood pathogen Paenibacillus larvae.</title>
        <authorList>
            <person name="Okamoto M."/>
            <person name="Kumagai M."/>
            <person name="Kanamori H."/>
            <person name="Takamatsu D."/>
        </authorList>
    </citation>
    <scope>NUCLEOTIDE SEQUENCE [LARGE SCALE GENOMIC DNA]</scope>
    <source>
        <strain evidence="2 3">J1TS3</strain>
    </source>
</reference>
<organism evidence="2 3">
    <name type="scientific">Siminovitchia fordii</name>
    <dbReference type="NCBI Taxonomy" id="254759"/>
    <lineage>
        <taxon>Bacteria</taxon>
        <taxon>Bacillati</taxon>
        <taxon>Bacillota</taxon>
        <taxon>Bacilli</taxon>
        <taxon>Bacillales</taxon>
        <taxon>Bacillaceae</taxon>
        <taxon>Siminovitchia</taxon>
    </lineage>
</organism>
<evidence type="ECO:0000256" key="1">
    <source>
        <dbReference type="SAM" id="Phobius"/>
    </source>
</evidence>
<accession>A0ABQ4KAD5</accession>
<evidence type="ECO:0000313" key="2">
    <source>
        <dbReference type="EMBL" id="GIN22025.1"/>
    </source>
</evidence>
<gene>
    <name evidence="2" type="ORF">J1TS3_31590</name>
</gene>
<feature type="transmembrane region" description="Helical" evidence="1">
    <location>
        <begin position="41"/>
        <end position="59"/>
    </location>
</feature>
<keyword evidence="1" id="KW-0472">Membrane</keyword>
<name>A0ABQ4KAD5_9BACI</name>